<evidence type="ECO:0000313" key="2">
    <source>
        <dbReference type="Proteomes" id="UP000030748"/>
    </source>
</evidence>
<reference evidence="1 2" key="1">
    <citation type="journal article" date="2013" name="Proc. Natl. Acad. Sci. U.S.A.">
        <title>Fine-scale variation in meiotic recombination in Mimulus inferred from population shotgun sequencing.</title>
        <authorList>
            <person name="Hellsten U."/>
            <person name="Wright K.M."/>
            <person name="Jenkins J."/>
            <person name="Shu S."/>
            <person name="Yuan Y."/>
            <person name="Wessler S.R."/>
            <person name="Schmutz J."/>
            <person name="Willis J.H."/>
            <person name="Rokhsar D.S."/>
        </authorList>
    </citation>
    <scope>NUCLEOTIDE SEQUENCE [LARGE SCALE GENOMIC DNA]</scope>
    <source>
        <strain evidence="2">cv. DUN x IM62</strain>
    </source>
</reference>
<organism evidence="1 2">
    <name type="scientific">Erythranthe guttata</name>
    <name type="common">Yellow monkey flower</name>
    <name type="synonym">Mimulus guttatus</name>
    <dbReference type="NCBI Taxonomy" id="4155"/>
    <lineage>
        <taxon>Eukaryota</taxon>
        <taxon>Viridiplantae</taxon>
        <taxon>Streptophyta</taxon>
        <taxon>Embryophyta</taxon>
        <taxon>Tracheophyta</taxon>
        <taxon>Spermatophyta</taxon>
        <taxon>Magnoliopsida</taxon>
        <taxon>eudicotyledons</taxon>
        <taxon>Gunneridae</taxon>
        <taxon>Pentapetalae</taxon>
        <taxon>asterids</taxon>
        <taxon>lamiids</taxon>
        <taxon>Lamiales</taxon>
        <taxon>Phrymaceae</taxon>
        <taxon>Erythranthe</taxon>
    </lineage>
</organism>
<protein>
    <submittedName>
        <fullName evidence="1">Uncharacterized protein</fullName>
    </submittedName>
</protein>
<evidence type="ECO:0000313" key="1">
    <source>
        <dbReference type="EMBL" id="EYU30568.1"/>
    </source>
</evidence>
<name>A0A022QTD4_ERYGU</name>
<keyword evidence="2" id="KW-1185">Reference proteome</keyword>
<gene>
    <name evidence="1" type="ORF">MIMGU_mgv1a017239mg</name>
</gene>
<sequence length="87" mass="9877">MLPWRNQNLNARQSPVDVPKVLDITGMRGEISCAFLTWRNLNLSLGGSFKKQLHGYIHLILLNISDLVSSSKLTLYLAITLDMHERV</sequence>
<accession>A0A022QTD4</accession>
<dbReference type="EMBL" id="KI631020">
    <property type="protein sequence ID" value="EYU30568.1"/>
    <property type="molecule type" value="Genomic_DNA"/>
</dbReference>
<dbReference type="Proteomes" id="UP000030748">
    <property type="component" value="Unassembled WGS sequence"/>
</dbReference>
<proteinExistence type="predicted"/>
<dbReference type="AlphaFoldDB" id="A0A022QTD4"/>